<protein>
    <recommendedName>
        <fullName evidence="1">Integrase core domain-containing protein</fullName>
    </recommendedName>
</protein>
<reference evidence="2 3" key="1">
    <citation type="journal article" date="2015" name="Fungal Genet. Biol.">
        <title>Evolution of novel wood decay mechanisms in Agaricales revealed by the genome sequences of Fistulina hepatica and Cylindrobasidium torrendii.</title>
        <authorList>
            <person name="Floudas D."/>
            <person name="Held B.W."/>
            <person name="Riley R."/>
            <person name="Nagy L.G."/>
            <person name="Koehler G."/>
            <person name="Ransdell A.S."/>
            <person name="Younus H."/>
            <person name="Chow J."/>
            <person name="Chiniquy J."/>
            <person name="Lipzen A."/>
            <person name="Tritt A."/>
            <person name="Sun H."/>
            <person name="Haridas S."/>
            <person name="LaButti K."/>
            <person name="Ohm R.A."/>
            <person name="Kues U."/>
            <person name="Blanchette R.A."/>
            <person name="Grigoriev I.V."/>
            <person name="Minto R.E."/>
            <person name="Hibbett D.S."/>
        </authorList>
    </citation>
    <scope>NUCLEOTIDE SEQUENCE [LARGE SCALE GENOMIC DNA]</scope>
    <source>
        <strain evidence="2 3">FP15055 ss-10</strain>
    </source>
</reference>
<dbReference type="EMBL" id="KN880858">
    <property type="protein sequence ID" value="KIY61866.1"/>
    <property type="molecule type" value="Genomic_DNA"/>
</dbReference>
<evidence type="ECO:0000313" key="3">
    <source>
        <dbReference type="Proteomes" id="UP000054007"/>
    </source>
</evidence>
<dbReference type="STRING" id="1314674.A0A0D7AX57"/>
<dbReference type="OrthoDB" id="3353107at2759"/>
<dbReference type="InterPro" id="IPR058913">
    <property type="entry name" value="Integrase_dom_put"/>
</dbReference>
<evidence type="ECO:0000313" key="2">
    <source>
        <dbReference type="EMBL" id="KIY61866.1"/>
    </source>
</evidence>
<gene>
    <name evidence="2" type="ORF">CYLTODRAFT_362264</name>
</gene>
<keyword evidence="3" id="KW-1185">Reference proteome</keyword>
<name>A0A0D7AX57_9AGAR</name>
<feature type="domain" description="Integrase core" evidence="1">
    <location>
        <begin position="1"/>
        <end position="107"/>
    </location>
</feature>
<dbReference type="Pfam" id="PF24764">
    <property type="entry name" value="rva_4"/>
    <property type="match status" value="1"/>
</dbReference>
<dbReference type="PANTHER" id="PTHR46791">
    <property type="entry name" value="EXPRESSED PROTEIN"/>
    <property type="match status" value="1"/>
</dbReference>
<proteinExistence type="predicted"/>
<evidence type="ECO:0000259" key="1">
    <source>
        <dbReference type="Pfam" id="PF24764"/>
    </source>
</evidence>
<accession>A0A0D7AX57</accession>
<sequence>MNLLKGEDRGSYIFGKSIHNIRIERLWRDITLGFGAKWKIFFQYLEQHDGLDATHPHHIWLLHHLFLGMINSDAIVWAESWNRHPLSLRRQASQTPVELFVFGMMENGIRGMDQILQVDDDDRTNLTSAADIDAYGIDWEDIEDSGLREHHRETNLADSEDAWNAFLTHRPEHFSHVEVTSGECPFTVEEVSRLDSHLHSLQILSLHDMSSRRLVWLEAVAFCANLVSNEP</sequence>
<organism evidence="2 3">
    <name type="scientific">Cylindrobasidium torrendii FP15055 ss-10</name>
    <dbReference type="NCBI Taxonomy" id="1314674"/>
    <lineage>
        <taxon>Eukaryota</taxon>
        <taxon>Fungi</taxon>
        <taxon>Dikarya</taxon>
        <taxon>Basidiomycota</taxon>
        <taxon>Agaricomycotina</taxon>
        <taxon>Agaricomycetes</taxon>
        <taxon>Agaricomycetidae</taxon>
        <taxon>Agaricales</taxon>
        <taxon>Marasmiineae</taxon>
        <taxon>Physalacriaceae</taxon>
        <taxon>Cylindrobasidium</taxon>
    </lineage>
</organism>
<dbReference type="AlphaFoldDB" id="A0A0D7AX57"/>
<dbReference type="Proteomes" id="UP000054007">
    <property type="component" value="Unassembled WGS sequence"/>
</dbReference>